<name>A0AAP0LJY9_9MAGN</name>
<dbReference type="EMBL" id="JBBNAF010000001">
    <property type="protein sequence ID" value="KAK9170444.1"/>
    <property type="molecule type" value="Genomic_DNA"/>
</dbReference>
<feature type="signal peptide" evidence="1">
    <location>
        <begin position="1"/>
        <end position="26"/>
    </location>
</feature>
<comment type="caution">
    <text evidence="2">The sequence shown here is derived from an EMBL/GenBank/DDBJ whole genome shotgun (WGS) entry which is preliminary data.</text>
</comment>
<proteinExistence type="predicted"/>
<sequence>MARQKVVVGVLVLALLIAVAAMVAEADNSNSQGNQNEGNKGGCEKPGSICEDPKFVGGDGLTFYFHGKKDRDFCLLSDPDLHINAHFIGRRNRDMKRDFTWVQSLGILFDSHRVFIGARRTSIWENSVDRLSLSFDGQPVFLPESRGAKWQHDQLSPEVNVRSVMPVLGGFKEFVSTGLFEADCAVAQFGRGHGDTSVVDSQVEYASMRCGSGNINGRGIVCKK</sequence>
<keyword evidence="3" id="KW-1185">Reference proteome</keyword>
<evidence type="ECO:0000313" key="2">
    <source>
        <dbReference type="EMBL" id="KAK9170444.1"/>
    </source>
</evidence>
<reference evidence="2 3" key="1">
    <citation type="submission" date="2024-01" db="EMBL/GenBank/DDBJ databases">
        <title>Genome assemblies of Stephania.</title>
        <authorList>
            <person name="Yang L."/>
        </authorList>
    </citation>
    <scope>NUCLEOTIDE SEQUENCE [LARGE SCALE GENOMIC DNA]</scope>
    <source>
        <strain evidence="2">YNDBR</strain>
        <tissue evidence="2">Leaf</tissue>
    </source>
</reference>
<keyword evidence="1" id="KW-0732">Signal</keyword>
<dbReference type="InterPro" id="IPR009646">
    <property type="entry name" value="Root_cap"/>
</dbReference>
<gene>
    <name evidence="2" type="ORF">Syun_002584</name>
</gene>
<dbReference type="Proteomes" id="UP001420932">
    <property type="component" value="Unassembled WGS sequence"/>
</dbReference>
<evidence type="ECO:0000313" key="3">
    <source>
        <dbReference type="Proteomes" id="UP001420932"/>
    </source>
</evidence>
<dbReference type="AlphaFoldDB" id="A0AAP0LJY9"/>
<dbReference type="PANTHER" id="PTHR31656">
    <property type="entry name" value="ROOT CAP DOMAIN-CONTAINING PROTEIN"/>
    <property type="match status" value="1"/>
</dbReference>
<feature type="chain" id="PRO_5042986462" description="Lectin" evidence="1">
    <location>
        <begin position="27"/>
        <end position="224"/>
    </location>
</feature>
<evidence type="ECO:0008006" key="4">
    <source>
        <dbReference type="Google" id="ProtNLM"/>
    </source>
</evidence>
<evidence type="ECO:0000256" key="1">
    <source>
        <dbReference type="SAM" id="SignalP"/>
    </source>
</evidence>
<protein>
    <recommendedName>
        <fullName evidence="4">Lectin</fullName>
    </recommendedName>
</protein>
<organism evidence="2 3">
    <name type="scientific">Stephania yunnanensis</name>
    <dbReference type="NCBI Taxonomy" id="152371"/>
    <lineage>
        <taxon>Eukaryota</taxon>
        <taxon>Viridiplantae</taxon>
        <taxon>Streptophyta</taxon>
        <taxon>Embryophyta</taxon>
        <taxon>Tracheophyta</taxon>
        <taxon>Spermatophyta</taxon>
        <taxon>Magnoliopsida</taxon>
        <taxon>Ranunculales</taxon>
        <taxon>Menispermaceae</taxon>
        <taxon>Menispermoideae</taxon>
        <taxon>Cissampelideae</taxon>
        <taxon>Stephania</taxon>
    </lineage>
</organism>
<accession>A0AAP0LJY9</accession>
<dbReference type="Pfam" id="PF06830">
    <property type="entry name" value="Root_cap"/>
    <property type="match status" value="1"/>
</dbReference>